<comment type="caution">
    <text evidence="2">The sequence shown here is derived from an EMBL/GenBank/DDBJ whole genome shotgun (WGS) entry which is preliminary data.</text>
</comment>
<accession>A0A9Q3JU22</accession>
<reference evidence="2" key="1">
    <citation type="submission" date="2021-03" db="EMBL/GenBank/DDBJ databases">
        <title>Draft genome sequence of rust myrtle Austropuccinia psidii MF-1, a brazilian biotype.</title>
        <authorList>
            <person name="Quecine M.C."/>
            <person name="Pachon D.M.R."/>
            <person name="Bonatelli M.L."/>
            <person name="Correr F.H."/>
            <person name="Franceschini L.M."/>
            <person name="Leite T.F."/>
            <person name="Margarido G.R.A."/>
            <person name="Almeida C.A."/>
            <person name="Ferrarezi J.A."/>
            <person name="Labate C.A."/>
        </authorList>
    </citation>
    <scope>NUCLEOTIDE SEQUENCE</scope>
    <source>
        <strain evidence="2">MF-1</strain>
    </source>
</reference>
<dbReference type="AlphaFoldDB" id="A0A9Q3JU22"/>
<sequence>MYSSSSIEAAVEDYINRTQSKQSRPAWETINMPPSPKFEPRIQTRSQRRYSNSMISSYCARFINGEFSSPTKPKALKKKVYNLRPRDSSGRVIKK</sequence>
<dbReference type="Proteomes" id="UP000765509">
    <property type="component" value="Unassembled WGS sequence"/>
</dbReference>
<protein>
    <submittedName>
        <fullName evidence="2">Uncharacterized protein</fullName>
    </submittedName>
</protein>
<name>A0A9Q3JU22_9BASI</name>
<organism evidence="2 3">
    <name type="scientific">Austropuccinia psidii MF-1</name>
    <dbReference type="NCBI Taxonomy" id="1389203"/>
    <lineage>
        <taxon>Eukaryota</taxon>
        <taxon>Fungi</taxon>
        <taxon>Dikarya</taxon>
        <taxon>Basidiomycota</taxon>
        <taxon>Pucciniomycotina</taxon>
        <taxon>Pucciniomycetes</taxon>
        <taxon>Pucciniales</taxon>
        <taxon>Sphaerophragmiaceae</taxon>
        <taxon>Austropuccinia</taxon>
    </lineage>
</organism>
<proteinExistence type="predicted"/>
<dbReference type="EMBL" id="AVOT02082255">
    <property type="protein sequence ID" value="MBW0568244.1"/>
    <property type="molecule type" value="Genomic_DNA"/>
</dbReference>
<evidence type="ECO:0000256" key="1">
    <source>
        <dbReference type="SAM" id="MobiDB-lite"/>
    </source>
</evidence>
<evidence type="ECO:0000313" key="3">
    <source>
        <dbReference type="Proteomes" id="UP000765509"/>
    </source>
</evidence>
<feature type="region of interest" description="Disordered" evidence="1">
    <location>
        <begin position="18"/>
        <end position="44"/>
    </location>
</feature>
<gene>
    <name evidence="2" type="ORF">O181_107959</name>
</gene>
<keyword evidence="3" id="KW-1185">Reference proteome</keyword>
<evidence type="ECO:0000313" key="2">
    <source>
        <dbReference type="EMBL" id="MBW0568244.1"/>
    </source>
</evidence>